<gene>
    <name evidence="1" type="ORF">LZ24_03278</name>
</gene>
<name>A0A562R2T0_9BACT</name>
<evidence type="ECO:0000313" key="2">
    <source>
        <dbReference type="Proteomes" id="UP000318307"/>
    </source>
</evidence>
<dbReference type="Pfam" id="PF20657">
    <property type="entry name" value="DUF6811"/>
    <property type="match status" value="1"/>
</dbReference>
<dbReference type="Proteomes" id="UP000318307">
    <property type="component" value="Unassembled WGS sequence"/>
</dbReference>
<dbReference type="NCBIfam" id="NF038144">
    <property type="entry name" value="PxxKW"/>
    <property type="match status" value="1"/>
</dbReference>
<proteinExistence type="predicted"/>
<organism evidence="1 2">
    <name type="scientific">Desulfobotulus alkaliphilus</name>
    <dbReference type="NCBI Taxonomy" id="622671"/>
    <lineage>
        <taxon>Bacteria</taxon>
        <taxon>Pseudomonadati</taxon>
        <taxon>Thermodesulfobacteriota</taxon>
        <taxon>Desulfobacteria</taxon>
        <taxon>Desulfobacterales</taxon>
        <taxon>Desulfobacteraceae</taxon>
        <taxon>Desulfobotulus</taxon>
    </lineage>
</organism>
<dbReference type="RefSeq" id="WP_144686746.1">
    <property type="nucleotide sequence ID" value="NZ_VLLC01000051.1"/>
</dbReference>
<keyword evidence="2" id="KW-1185">Reference proteome</keyword>
<dbReference type="OrthoDB" id="5387471at2"/>
<dbReference type="AlphaFoldDB" id="A0A562R2T0"/>
<dbReference type="InterPro" id="IPR047766">
    <property type="entry name" value="PxxKW_fam"/>
</dbReference>
<accession>A0A562R2T0</accession>
<dbReference type="EMBL" id="VLLC01000051">
    <property type="protein sequence ID" value="TWI63359.1"/>
    <property type="molecule type" value="Genomic_DNA"/>
</dbReference>
<sequence length="90" mass="9789">MICTTTRKGQDCVFMKTSGCSYTGGTCLSAVETCMGCARITEQESGIYCTVFPDPSIKWKLGNCNMATHLKTEAAADKKKINPLKASKRK</sequence>
<protein>
    <submittedName>
        <fullName evidence="1">Uncharacterized protein</fullName>
    </submittedName>
</protein>
<comment type="caution">
    <text evidence="1">The sequence shown here is derived from an EMBL/GenBank/DDBJ whole genome shotgun (WGS) entry which is preliminary data.</text>
</comment>
<reference evidence="1 2" key="1">
    <citation type="submission" date="2019-07" db="EMBL/GenBank/DDBJ databases">
        <title>Genome sequencing of 100 strains of the haloalkaliphilic chemolithoautotrophic sulfur-oxidizing bacterium Thioalkalivibrio.</title>
        <authorList>
            <person name="Muyzer G."/>
        </authorList>
    </citation>
    <scope>NUCLEOTIDE SEQUENCE [LARGE SCALE GENOMIC DNA]</scope>
    <source>
        <strain evidence="1 2">ASO4-4</strain>
    </source>
</reference>
<evidence type="ECO:0000313" key="1">
    <source>
        <dbReference type="EMBL" id="TWI63359.1"/>
    </source>
</evidence>